<dbReference type="GO" id="GO:0005184">
    <property type="term" value="F:neuropeptide hormone activity"/>
    <property type="evidence" value="ECO:0007669"/>
    <property type="project" value="InterPro"/>
</dbReference>
<evidence type="ECO:0000256" key="1">
    <source>
        <dbReference type="ARBA" id="ARBA00005447"/>
    </source>
</evidence>
<reference evidence="4" key="1">
    <citation type="submission" date="2016-12" db="EMBL/GenBank/DDBJ databases">
        <authorList>
            <person name="Song W.-J."/>
            <person name="Kurnit D.M."/>
        </authorList>
    </citation>
    <scope>NUCLEOTIDE SEQUENCE</scope>
</reference>
<evidence type="ECO:0000256" key="2">
    <source>
        <dbReference type="PIRSR" id="PIRSR631098-51"/>
    </source>
</evidence>
<comment type="similarity">
    <text evidence="1">Belongs to the arthropod CHH/MIH/GIH/VIH hormone family.</text>
</comment>
<dbReference type="Pfam" id="PF01147">
    <property type="entry name" value="Crust_neurohorm"/>
    <property type="match status" value="1"/>
</dbReference>
<feature type="chain" id="PRO_5014374612" evidence="3">
    <location>
        <begin position="32"/>
        <end position="122"/>
    </location>
</feature>
<dbReference type="GO" id="GO:0005576">
    <property type="term" value="C:extracellular region"/>
    <property type="evidence" value="ECO:0007669"/>
    <property type="project" value="InterPro"/>
</dbReference>
<feature type="disulfide bond" evidence="2">
    <location>
        <begin position="53"/>
        <end position="92"/>
    </location>
</feature>
<feature type="disulfide bond" evidence="2">
    <location>
        <begin position="75"/>
        <end position="101"/>
    </location>
</feature>
<keyword evidence="2" id="KW-1015">Disulfide bond</keyword>
<dbReference type="InterPro" id="IPR035957">
    <property type="entry name" value="Crust_neurohorm_sf"/>
</dbReference>
<accession>A0A2I6QG62</accession>
<feature type="disulfide bond" evidence="2">
    <location>
        <begin position="72"/>
        <end position="88"/>
    </location>
</feature>
<evidence type="ECO:0000313" key="4">
    <source>
        <dbReference type="EMBL" id="AUN35186.1"/>
    </source>
</evidence>
<dbReference type="InterPro" id="IPR001166">
    <property type="entry name" value="Hyperglycemic"/>
</dbReference>
<dbReference type="InterPro" id="IPR031098">
    <property type="entry name" value="Crust_neurohorm"/>
</dbReference>
<feature type="signal peptide" evidence="3">
    <location>
        <begin position="1"/>
        <end position="31"/>
    </location>
</feature>
<evidence type="ECO:0000256" key="3">
    <source>
        <dbReference type="SAM" id="SignalP"/>
    </source>
</evidence>
<sequence length="122" mass="14582">MVCQTRVFPVACVWMLVMAASLLIQASVSNGYPDRPMYKLSPGTQREFEHYQCTGEFHKTNREHYRELRELCVDCQNTFREDWVLQKCMYNCFDNSMFLYCVNSSLRGDKLKEYIERRLQIQ</sequence>
<keyword evidence="3" id="KW-0732">Signal</keyword>
<name>A0A2I6QG62_9EUCA</name>
<proteinExistence type="evidence at transcript level"/>
<dbReference type="Gene3D" id="1.10.2010.10">
    <property type="entry name" value="Crustacean CHH/MIH/GIH neurohormone"/>
    <property type="match status" value="1"/>
</dbReference>
<organism evidence="4">
    <name type="scientific">Metopograpsus thukuhar</name>
    <dbReference type="NCBI Taxonomy" id="156081"/>
    <lineage>
        <taxon>Eukaryota</taxon>
        <taxon>Metazoa</taxon>
        <taxon>Ecdysozoa</taxon>
        <taxon>Arthropoda</taxon>
        <taxon>Crustacea</taxon>
        <taxon>Multicrustacea</taxon>
        <taxon>Malacostraca</taxon>
        <taxon>Eumalacostraca</taxon>
        <taxon>Eucarida</taxon>
        <taxon>Decapoda</taxon>
        <taxon>Pleocyemata</taxon>
        <taxon>Brachyura</taxon>
        <taxon>Eubrachyura</taxon>
        <taxon>Grapsoidea</taxon>
        <taxon>Grapsidae</taxon>
        <taxon>Metopograpsus</taxon>
    </lineage>
</organism>
<reference evidence="4" key="2">
    <citation type="journal article" date="2017" name="Gen. Comp. Endocrinol.">
        <title>Characterization of the neuropeptidome of a Southern Ocean decapod, the Antarctic shrimp Chorismus antarcticus: Focusing on a new decapod ITP-like peptide belonging to the CHH peptide family.</title>
        <authorList>
            <person name="Toullec J.Y."/>
            <person name="Corre E."/>
            <person name="Mandon P."/>
            <person name="Gonzalez-Aravena M."/>
            <person name="Ollivaux C."/>
            <person name="Lee C.Y."/>
        </authorList>
    </citation>
    <scope>NUCLEOTIDE SEQUENCE</scope>
</reference>
<dbReference type="EMBL" id="KY284583">
    <property type="protein sequence ID" value="AUN35186.1"/>
    <property type="molecule type" value="mRNA"/>
</dbReference>
<protein>
    <submittedName>
        <fullName evidence="4">ITP-like family peptide 2</fullName>
    </submittedName>
</protein>
<dbReference type="AlphaFoldDB" id="A0A2I6QG62"/>
<dbReference type="SUPFAM" id="SSF81778">
    <property type="entry name" value="Crustacean CHH/MIH/GIH neurohormone"/>
    <property type="match status" value="1"/>
</dbReference>
<dbReference type="PRINTS" id="PR00550">
    <property type="entry name" value="HYPRGLYCEMIC"/>
</dbReference>